<dbReference type="GO" id="GO:0005930">
    <property type="term" value="C:axoneme"/>
    <property type="evidence" value="ECO:0007669"/>
    <property type="project" value="InterPro"/>
</dbReference>
<dbReference type="Proteomes" id="UP000682733">
    <property type="component" value="Unassembled WGS sequence"/>
</dbReference>
<feature type="non-terminal residue" evidence="6">
    <location>
        <position position="1"/>
    </location>
</feature>
<feature type="non-terminal residue" evidence="6">
    <location>
        <position position="82"/>
    </location>
</feature>
<name>A0A8S2GEV1_9BILA</name>
<organism evidence="6 8">
    <name type="scientific">Didymodactylos carnosus</name>
    <dbReference type="NCBI Taxonomy" id="1234261"/>
    <lineage>
        <taxon>Eukaryota</taxon>
        <taxon>Metazoa</taxon>
        <taxon>Spiralia</taxon>
        <taxon>Gnathifera</taxon>
        <taxon>Rotifera</taxon>
        <taxon>Eurotatoria</taxon>
        <taxon>Bdelloidea</taxon>
        <taxon>Philodinida</taxon>
        <taxon>Philodinidae</taxon>
        <taxon>Didymodactylos</taxon>
    </lineage>
</organism>
<evidence type="ECO:0000256" key="3">
    <source>
        <dbReference type="ARBA" id="ARBA00023054"/>
    </source>
</evidence>
<keyword evidence="3 5" id="KW-0175">Coiled coil</keyword>
<evidence type="ECO:0000256" key="4">
    <source>
        <dbReference type="ARBA" id="ARBA00045182"/>
    </source>
</evidence>
<accession>A0A8S2GEV1</accession>
<dbReference type="PANTHER" id="PTHR18962">
    <property type="entry name" value="COILED-COIL DOMAIN-CONTAINING PROTEIN 39"/>
    <property type="match status" value="1"/>
</dbReference>
<dbReference type="EMBL" id="CAJNOK010085631">
    <property type="protein sequence ID" value="CAF1687925.1"/>
    <property type="molecule type" value="Genomic_DNA"/>
</dbReference>
<dbReference type="Proteomes" id="UP000677228">
    <property type="component" value="Unassembled WGS sequence"/>
</dbReference>
<dbReference type="PANTHER" id="PTHR18962:SF0">
    <property type="entry name" value="COILED-COIL DOMAIN-CONTAINING PROTEIN 39"/>
    <property type="match status" value="1"/>
</dbReference>
<dbReference type="GO" id="GO:0036159">
    <property type="term" value="P:inner dynein arm assembly"/>
    <property type="evidence" value="ECO:0007669"/>
    <property type="project" value="InterPro"/>
</dbReference>
<evidence type="ECO:0000313" key="6">
    <source>
        <dbReference type="EMBL" id="CAF1687925.1"/>
    </source>
</evidence>
<evidence type="ECO:0000256" key="5">
    <source>
        <dbReference type="SAM" id="Coils"/>
    </source>
</evidence>
<feature type="coiled-coil region" evidence="5">
    <location>
        <begin position="24"/>
        <end position="65"/>
    </location>
</feature>
<sequence>VERRVTRVLGEKSSEKYAESDSKIRDLQTQYKEKKSGLELLQTQIKILNEELRTTRRDLERLTSEKTILNGKFMEFDLYITL</sequence>
<dbReference type="GO" id="GO:0003341">
    <property type="term" value="P:cilium movement"/>
    <property type="evidence" value="ECO:0007669"/>
    <property type="project" value="InterPro"/>
</dbReference>
<comment type="similarity">
    <text evidence="1">Belongs to the CCDC39 family.</text>
</comment>
<dbReference type="InterPro" id="IPR033290">
    <property type="entry name" value="CCDC39"/>
</dbReference>
<evidence type="ECO:0000256" key="2">
    <source>
        <dbReference type="ARBA" id="ARBA00016725"/>
    </source>
</evidence>
<gene>
    <name evidence="6" type="ORF">OVA965_LOCUS46265</name>
    <name evidence="7" type="ORF">TMI583_LOCUS21523</name>
</gene>
<dbReference type="EMBL" id="CAJOBA010024985">
    <property type="protein sequence ID" value="CAF3929096.1"/>
    <property type="molecule type" value="Genomic_DNA"/>
</dbReference>
<evidence type="ECO:0000313" key="8">
    <source>
        <dbReference type="Proteomes" id="UP000677228"/>
    </source>
</evidence>
<comment type="caution">
    <text evidence="6">The sequence shown here is derived from an EMBL/GenBank/DDBJ whole genome shotgun (WGS) entry which is preliminary data.</text>
</comment>
<reference evidence="6" key="1">
    <citation type="submission" date="2021-02" db="EMBL/GenBank/DDBJ databases">
        <authorList>
            <person name="Nowell W R."/>
        </authorList>
    </citation>
    <scope>NUCLEOTIDE SEQUENCE</scope>
</reference>
<dbReference type="AlphaFoldDB" id="A0A8S2GEV1"/>
<comment type="function">
    <text evidence="4">Required for assembly of dynein regulatory complex (DRC) and inner dynein arm (IDA) complexes, which are responsible for ciliary beat regulation, thereby playing a central role in motility in cilia and flagella. Probably acts together with CCDC40 to form a molecular ruler that determines the 96 nanometer (nm) repeat length and arrangements of components in cilia and flagella. Not required for outer dynein arm complexes assembly.</text>
</comment>
<protein>
    <recommendedName>
        <fullName evidence="2">Coiled-coil domain-containing protein 39</fullName>
    </recommendedName>
</protein>
<proteinExistence type="inferred from homology"/>
<evidence type="ECO:0000313" key="7">
    <source>
        <dbReference type="EMBL" id="CAF3929096.1"/>
    </source>
</evidence>
<evidence type="ECO:0000256" key="1">
    <source>
        <dbReference type="ARBA" id="ARBA00005805"/>
    </source>
</evidence>
<dbReference type="GO" id="GO:0060285">
    <property type="term" value="P:cilium-dependent cell motility"/>
    <property type="evidence" value="ECO:0007669"/>
    <property type="project" value="TreeGrafter"/>
</dbReference>